<dbReference type="OrthoDB" id="6436188at2759"/>
<name>A0A8T0EE50_ARGBR</name>
<feature type="domain" description="BTB" evidence="1">
    <location>
        <begin position="51"/>
        <end position="118"/>
    </location>
</feature>
<evidence type="ECO:0000313" key="2">
    <source>
        <dbReference type="EMBL" id="KAF8770997.1"/>
    </source>
</evidence>
<accession>A0A8T0EE50</accession>
<comment type="caution">
    <text evidence="2">The sequence shown here is derived from an EMBL/GenBank/DDBJ whole genome shotgun (WGS) entry which is preliminary data.</text>
</comment>
<dbReference type="PROSITE" id="PS50097">
    <property type="entry name" value="BTB"/>
    <property type="match status" value="1"/>
</dbReference>
<dbReference type="SMART" id="SM00225">
    <property type="entry name" value="BTB"/>
    <property type="match status" value="1"/>
</dbReference>
<dbReference type="InterPro" id="IPR011333">
    <property type="entry name" value="SKP1/BTB/POZ_sf"/>
</dbReference>
<proteinExistence type="predicted"/>
<dbReference type="PANTHER" id="PTHR24413">
    <property type="entry name" value="SPECKLE-TYPE POZ PROTEIN"/>
    <property type="match status" value="1"/>
</dbReference>
<evidence type="ECO:0000313" key="3">
    <source>
        <dbReference type="Proteomes" id="UP000807504"/>
    </source>
</evidence>
<dbReference type="Proteomes" id="UP000807504">
    <property type="component" value="Unassembled WGS sequence"/>
</dbReference>
<keyword evidence="3" id="KW-1185">Reference proteome</keyword>
<dbReference type="Gene3D" id="3.30.710.10">
    <property type="entry name" value="Potassium Channel Kv1.1, Chain A"/>
    <property type="match status" value="1"/>
</dbReference>
<dbReference type="SUPFAM" id="SSF54695">
    <property type="entry name" value="POZ domain"/>
    <property type="match status" value="1"/>
</dbReference>
<sequence>MHRVCYSSCANKQNYNNNRSNYDYNNNIESATFSCPFKENINQFYEDGTLSAVSMRADSETFPAHKIILSSRSPVFKATFTNDMREKASKCIDMPDVDAATLRHLLSYIYTNKMPEVEWDEAVDLFRAADKYELLELKKQCSSIIMSNISRTNIYVLLSLADTHNEEELYKAVPNFVSRNSDVFKSETWKTFKWENPELAMEAMERKIYIKNSH</sequence>
<organism evidence="2 3">
    <name type="scientific">Argiope bruennichi</name>
    <name type="common">Wasp spider</name>
    <name type="synonym">Aranea bruennichi</name>
    <dbReference type="NCBI Taxonomy" id="94029"/>
    <lineage>
        <taxon>Eukaryota</taxon>
        <taxon>Metazoa</taxon>
        <taxon>Ecdysozoa</taxon>
        <taxon>Arthropoda</taxon>
        <taxon>Chelicerata</taxon>
        <taxon>Arachnida</taxon>
        <taxon>Araneae</taxon>
        <taxon>Araneomorphae</taxon>
        <taxon>Entelegynae</taxon>
        <taxon>Araneoidea</taxon>
        <taxon>Araneidae</taxon>
        <taxon>Argiope</taxon>
    </lineage>
</organism>
<dbReference type="OMA" id="CYSSCAN"/>
<dbReference type="Gene3D" id="1.25.40.420">
    <property type="match status" value="1"/>
</dbReference>
<dbReference type="Pfam" id="PF00651">
    <property type="entry name" value="BTB"/>
    <property type="match status" value="1"/>
</dbReference>
<reference evidence="2" key="2">
    <citation type="submission" date="2020-06" db="EMBL/GenBank/DDBJ databases">
        <authorList>
            <person name="Sheffer M."/>
        </authorList>
    </citation>
    <scope>NUCLEOTIDE SEQUENCE</scope>
</reference>
<evidence type="ECO:0000259" key="1">
    <source>
        <dbReference type="PROSITE" id="PS50097"/>
    </source>
</evidence>
<dbReference type="CDD" id="cd18186">
    <property type="entry name" value="BTB_POZ_ZBTB_KLHL-like"/>
    <property type="match status" value="1"/>
</dbReference>
<dbReference type="InterPro" id="IPR000210">
    <property type="entry name" value="BTB/POZ_dom"/>
</dbReference>
<protein>
    <submittedName>
        <fullName evidence="2">Speckle-type POZ protein like</fullName>
    </submittedName>
</protein>
<dbReference type="EMBL" id="JABXBU010002228">
    <property type="protein sequence ID" value="KAF8770997.1"/>
    <property type="molecule type" value="Genomic_DNA"/>
</dbReference>
<dbReference type="AlphaFoldDB" id="A0A8T0EE50"/>
<reference evidence="2" key="1">
    <citation type="journal article" date="2020" name="bioRxiv">
        <title>Chromosome-level reference genome of the European wasp spider Argiope bruennichi: a resource for studies on range expansion and evolutionary adaptation.</title>
        <authorList>
            <person name="Sheffer M.M."/>
            <person name="Hoppe A."/>
            <person name="Krehenwinkel H."/>
            <person name="Uhl G."/>
            <person name="Kuss A.W."/>
            <person name="Jensen L."/>
            <person name="Jensen C."/>
            <person name="Gillespie R.G."/>
            <person name="Hoff K.J."/>
            <person name="Prost S."/>
        </authorList>
    </citation>
    <scope>NUCLEOTIDE SEQUENCE</scope>
</reference>
<gene>
    <name evidence="2" type="ORF">HNY73_018461</name>
</gene>